<dbReference type="CDD" id="cd11660">
    <property type="entry name" value="SANT_TRF"/>
    <property type="match status" value="1"/>
</dbReference>
<dbReference type="Gene3D" id="1.10.246.220">
    <property type="match status" value="1"/>
</dbReference>
<dbReference type="EMBL" id="RXIC02000024">
    <property type="protein sequence ID" value="KAB1208741.1"/>
    <property type="molecule type" value="Genomic_DNA"/>
</dbReference>
<feature type="region of interest" description="Disordered" evidence="3">
    <location>
        <begin position="104"/>
        <end position="154"/>
    </location>
</feature>
<sequence>MMALERREHQEALSKWWRVTARVEKDLAHTEASIQMIVPEMSSESNEGLHDEYAVDGMEVDWLKEETCIRCNRGGELLVCREIGCPIALHDTCMSCNPKLDAFGRNPIVRNGQKPKDGGGVERKEPNVSSPCVGNRNSPGHEKSVQVEDDQQDERHNLQFSSDDQRKMVVDNEVHANPSLPPQHSIAEERPNNANISEAHQSPFAKEGEKIQAEDARIMHDCQNEENFEEEAQAEPWNTANLDEEMTVDIVPHASKEGSQDGLQVSEENQGSREDEERLQPEAQISPLIANIHLETNDSDPEKLSARTRRFKQKAQKRAWSKKLGSARKSSSQKTDTPEKNARKPNEKVAATNNRQAIAAKKLRQPRESPKQFTKMTYPNAKRKRLNWTAEEENMLKEGVHTFSTSANKNIPWRKILELGSHIFHVTRTPIDLKDKWKNMMAKESKSIKRRST</sequence>
<dbReference type="SMART" id="SM00717">
    <property type="entry name" value="SANT"/>
    <property type="match status" value="1"/>
</dbReference>
<name>A0A6A1V7T2_9ROSI</name>
<dbReference type="PROSITE" id="PS51294">
    <property type="entry name" value="HTH_MYB"/>
    <property type="match status" value="1"/>
</dbReference>
<feature type="compositionally biased region" description="Basic and acidic residues" evidence="3">
    <location>
        <begin position="270"/>
        <end position="280"/>
    </location>
</feature>
<evidence type="ECO:0000256" key="3">
    <source>
        <dbReference type="SAM" id="MobiDB-lite"/>
    </source>
</evidence>
<dbReference type="Proteomes" id="UP000516437">
    <property type="component" value="Chromosome 6"/>
</dbReference>
<feature type="compositionally biased region" description="Basic and acidic residues" evidence="3">
    <location>
        <begin position="336"/>
        <end position="347"/>
    </location>
</feature>
<gene>
    <name evidence="6" type="ORF">CJ030_MR6G005850</name>
</gene>
<dbReference type="SUPFAM" id="SSF46689">
    <property type="entry name" value="Homeodomain-like"/>
    <property type="match status" value="1"/>
</dbReference>
<comment type="caution">
    <text evidence="6">The sequence shown here is derived from an EMBL/GenBank/DDBJ whole genome shotgun (WGS) entry which is preliminary data.</text>
</comment>
<feature type="compositionally biased region" description="Polar residues" evidence="3">
    <location>
        <begin position="127"/>
        <end position="138"/>
    </location>
</feature>
<keyword evidence="7" id="KW-1185">Reference proteome</keyword>
<dbReference type="InterPro" id="IPR001005">
    <property type="entry name" value="SANT/Myb"/>
</dbReference>
<feature type="domain" description="Myb-like" evidence="4">
    <location>
        <begin position="380"/>
        <end position="441"/>
    </location>
</feature>
<dbReference type="GO" id="GO:0005634">
    <property type="term" value="C:nucleus"/>
    <property type="evidence" value="ECO:0007669"/>
    <property type="project" value="UniProtKB-SubCell"/>
</dbReference>
<proteinExistence type="predicted"/>
<feature type="region of interest" description="Disordered" evidence="3">
    <location>
        <begin position="309"/>
        <end position="354"/>
    </location>
</feature>
<dbReference type="Gene3D" id="3.30.40.10">
    <property type="entry name" value="Zinc/RING finger domain, C3HC4 (zinc finger)"/>
    <property type="match status" value="1"/>
</dbReference>
<feature type="compositionally biased region" description="Basic and acidic residues" evidence="3">
    <location>
        <begin position="114"/>
        <end position="126"/>
    </location>
</feature>
<dbReference type="Pfam" id="PF00249">
    <property type="entry name" value="Myb_DNA-binding"/>
    <property type="match status" value="1"/>
</dbReference>
<reference evidence="6 7" key="1">
    <citation type="journal article" date="2019" name="Plant Biotechnol. J.">
        <title>The red bayberry genome and genetic basis of sex determination.</title>
        <authorList>
            <person name="Jia H.M."/>
            <person name="Jia H.J."/>
            <person name="Cai Q.L."/>
            <person name="Wang Y."/>
            <person name="Zhao H.B."/>
            <person name="Yang W.F."/>
            <person name="Wang G.Y."/>
            <person name="Li Y.H."/>
            <person name="Zhan D.L."/>
            <person name="Shen Y.T."/>
            <person name="Niu Q.F."/>
            <person name="Chang L."/>
            <person name="Qiu J."/>
            <person name="Zhao L."/>
            <person name="Xie H.B."/>
            <person name="Fu W.Y."/>
            <person name="Jin J."/>
            <person name="Li X.W."/>
            <person name="Jiao Y."/>
            <person name="Zhou C.C."/>
            <person name="Tu T."/>
            <person name="Chai C.Y."/>
            <person name="Gao J.L."/>
            <person name="Fan L.J."/>
            <person name="van de Weg E."/>
            <person name="Wang J.Y."/>
            <person name="Gao Z.S."/>
        </authorList>
    </citation>
    <scope>NUCLEOTIDE SEQUENCE [LARGE SCALE GENOMIC DNA]</scope>
    <source>
        <tissue evidence="6">Leaves</tissue>
    </source>
</reference>
<dbReference type="InterPro" id="IPR009057">
    <property type="entry name" value="Homeodomain-like_sf"/>
</dbReference>
<evidence type="ECO:0000259" key="4">
    <source>
        <dbReference type="PROSITE" id="PS50090"/>
    </source>
</evidence>
<evidence type="ECO:0000256" key="1">
    <source>
        <dbReference type="ARBA" id="ARBA00004123"/>
    </source>
</evidence>
<dbReference type="InterPro" id="IPR013083">
    <property type="entry name" value="Znf_RING/FYVE/PHD"/>
</dbReference>
<evidence type="ECO:0000256" key="2">
    <source>
        <dbReference type="ARBA" id="ARBA00023242"/>
    </source>
</evidence>
<keyword evidence="2" id="KW-0539">Nucleus</keyword>
<dbReference type="InterPro" id="IPR017930">
    <property type="entry name" value="Myb_dom"/>
</dbReference>
<dbReference type="AlphaFoldDB" id="A0A6A1V7T2"/>
<dbReference type="OrthoDB" id="608866at2759"/>
<comment type="subcellular location">
    <subcellularLocation>
        <location evidence="1">Nucleus</location>
    </subcellularLocation>
</comment>
<organism evidence="6 7">
    <name type="scientific">Morella rubra</name>
    <name type="common">Chinese bayberry</name>
    <dbReference type="NCBI Taxonomy" id="262757"/>
    <lineage>
        <taxon>Eukaryota</taxon>
        <taxon>Viridiplantae</taxon>
        <taxon>Streptophyta</taxon>
        <taxon>Embryophyta</taxon>
        <taxon>Tracheophyta</taxon>
        <taxon>Spermatophyta</taxon>
        <taxon>Magnoliopsida</taxon>
        <taxon>eudicotyledons</taxon>
        <taxon>Gunneridae</taxon>
        <taxon>Pentapetalae</taxon>
        <taxon>rosids</taxon>
        <taxon>fabids</taxon>
        <taxon>Fagales</taxon>
        <taxon>Myricaceae</taxon>
        <taxon>Morella</taxon>
    </lineage>
</organism>
<dbReference type="PANTHER" id="PTHR47863">
    <property type="entry name" value="RING/FYVE/PHD ZINC FINGER SUPERFAMILY PROTEIN"/>
    <property type="match status" value="1"/>
</dbReference>
<evidence type="ECO:0000313" key="6">
    <source>
        <dbReference type="EMBL" id="KAB1208741.1"/>
    </source>
</evidence>
<feature type="region of interest" description="Disordered" evidence="3">
    <location>
        <begin position="246"/>
        <end position="283"/>
    </location>
</feature>
<dbReference type="PANTHER" id="PTHR47863:SF5">
    <property type="entry name" value="HOMEODOMAIN-LIKE PROTEIN WITH RING_FYVE_PHD-TYPE ZINC FINGER DOMAIN-CONTAINING PROTEIN-RELATED"/>
    <property type="match status" value="1"/>
</dbReference>
<evidence type="ECO:0000259" key="5">
    <source>
        <dbReference type="PROSITE" id="PS51294"/>
    </source>
</evidence>
<feature type="compositionally biased region" description="Basic residues" evidence="3">
    <location>
        <begin position="309"/>
        <end position="321"/>
    </location>
</feature>
<evidence type="ECO:0000313" key="7">
    <source>
        <dbReference type="Proteomes" id="UP000516437"/>
    </source>
</evidence>
<accession>A0A6A1V7T2</accession>
<protein>
    <submittedName>
        <fullName evidence="6">Uncharacterized protein</fullName>
    </submittedName>
</protein>
<dbReference type="PROSITE" id="PS50090">
    <property type="entry name" value="MYB_LIKE"/>
    <property type="match status" value="1"/>
</dbReference>
<feature type="domain" description="HTH myb-type" evidence="5">
    <location>
        <begin position="380"/>
        <end position="445"/>
    </location>
</feature>